<keyword evidence="1" id="KW-0812">Transmembrane</keyword>
<evidence type="ECO:0000313" key="2">
    <source>
        <dbReference type="EMBL" id="OCQ52890.1"/>
    </source>
</evidence>
<gene>
    <name evidence="2" type="ORF">Ppb6_01949</name>
</gene>
<evidence type="ECO:0000256" key="1">
    <source>
        <dbReference type="SAM" id="Phobius"/>
    </source>
</evidence>
<feature type="transmembrane region" description="Helical" evidence="1">
    <location>
        <begin position="16"/>
        <end position="40"/>
    </location>
</feature>
<comment type="caution">
    <text evidence="2">The sequence shown here is derived from an EMBL/GenBank/DDBJ whole genome shotgun (WGS) entry which is preliminary data.</text>
</comment>
<proteinExistence type="predicted"/>
<keyword evidence="3" id="KW-1185">Reference proteome</keyword>
<evidence type="ECO:0000313" key="3">
    <source>
        <dbReference type="Proteomes" id="UP000093476"/>
    </source>
</evidence>
<reference evidence="2 3" key="1">
    <citation type="submission" date="2015-12" db="EMBL/GenBank/DDBJ databases">
        <title>Genome comparisons provide insights into the role of secondary metabolites in the pathogenic phase of the Photorhabdus life cycle.</title>
        <authorList>
            <person name="Tobias N.J."/>
            <person name="Mishra B."/>
            <person name="Gupta D.K."/>
            <person name="Thines M."/>
            <person name="Stinear T.P."/>
            <person name="Bode H.B."/>
        </authorList>
    </citation>
    <scope>NUCLEOTIDE SEQUENCE [LARGE SCALE GENOMIC DNA]</scope>
    <source>
        <strain evidence="2 3">PB68.1</strain>
    </source>
</reference>
<dbReference type="Proteomes" id="UP000093476">
    <property type="component" value="Unassembled WGS sequence"/>
</dbReference>
<accession>A0A1C0U4N0</accession>
<name>A0A1C0U4N0_9GAMM</name>
<keyword evidence="1" id="KW-1133">Transmembrane helix</keyword>
<dbReference type="EMBL" id="LOMY01000071">
    <property type="protein sequence ID" value="OCQ52890.1"/>
    <property type="molecule type" value="Genomic_DNA"/>
</dbReference>
<dbReference type="AlphaFoldDB" id="A0A1C0U4N0"/>
<sequence>MSVKNNLYLLSFKLPLYWLHSLTPVTSLSMLPGIYSFAVAMHLEIYWVYNLFFQAILLMMLAEIGLK</sequence>
<keyword evidence="1" id="KW-0472">Membrane</keyword>
<organism evidence="2 3">
    <name type="scientific">Photorhabdus australis subsp. thailandensis</name>
    <dbReference type="NCBI Taxonomy" id="2805096"/>
    <lineage>
        <taxon>Bacteria</taxon>
        <taxon>Pseudomonadati</taxon>
        <taxon>Pseudomonadota</taxon>
        <taxon>Gammaproteobacteria</taxon>
        <taxon>Enterobacterales</taxon>
        <taxon>Morganellaceae</taxon>
        <taxon>Photorhabdus</taxon>
    </lineage>
</organism>
<protein>
    <submittedName>
        <fullName evidence="2">Uncharacterized protein</fullName>
    </submittedName>
</protein>
<dbReference type="STRING" id="286156.Ppb6_01949"/>
<feature type="transmembrane region" description="Helical" evidence="1">
    <location>
        <begin position="46"/>
        <end position="66"/>
    </location>
</feature>